<gene>
    <name evidence="1" type="ORF">FXF68_22875</name>
</gene>
<proteinExistence type="predicted"/>
<evidence type="ECO:0000313" key="2">
    <source>
        <dbReference type="Proteomes" id="UP000323505"/>
    </source>
</evidence>
<dbReference type="AlphaFoldDB" id="A0A5D3FEL3"/>
<evidence type="ECO:0000313" key="1">
    <source>
        <dbReference type="EMBL" id="TYK46701.1"/>
    </source>
</evidence>
<dbReference type="EMBL" id="VSRQ01000005">
    <property type="protein sequence ID" value="TYK46701.1"/>
    <property type="molecule type" value="Genomic_DNA"/>
</dbReference>
<accession>A0A5D3FEL3</accession>
<protein>
    <submittedName>
        <fullName evidence="1">Uncharacterized protein</fullName>
    </submittedName>
</protein>
<dbReference type="Proteomes" id="UP000323505">
    <property type="component" value="Unassembled WGS sequence"/>
</dbReference>
<keyword evidence="2" id="KW-1185">Reference proteome</keyword>
<dbReference type="RefSeq" id="WP_148762494.1">
    <property type="nucleotide sequence ID" value="NZ_VSRQ01000005.1"/>
</dbReference>
<reference evidence="1 2" key="1">
    <citation type="submission" date="2019-08" db="EMBL/GenBank/DDBJ databases">
        <title>Actinomadura sp. nov. CYP1-5 isolated from mountain soil.</title>
        <authorList>
            <person name="Songsumanus A."/>
            <person name="Kuncharoen N."/>
            <person name="Kudo T."/>
            <person name="Yuki M."/>
            <person name="Igarashi Y."/>
            <person name="Tanasupawat S."/>
        </authorList>
    </citation>
    <scope>NUCLEOTIDE SEQUENCE [LARGE SCALE GENOMIC DNA]</scope>
    <source>
        <strain evidence="1 2">CYP1-5</strain>
    </source>
</reference>
<sequence length="150" mass="17265">MYRPPACFKRTDAERRDQLLSWDRDDLAFFASGACHILAYAFMDTYPDAGFQPVGLWSREAKDPGHLYVTNGTWAFDHDGWTLESELLRVTREAAPVNDFQPRPILMDLDTFCLRHYHRPRELFAFDPWERALRYIAEFPAPAAGAGAPI</sequence>
<organism evidence="1 2">
    <name type="scientific">Actinomadura decatromicini</name>
    <dbReference type="NCBI Taxonomy" id="2604572"/>
    <lineage>
        <taxon>Bacteria</taxon>
        <taxon>Bacillati</taxon>
        <taxon>Actinomycetota</taxon>
        <taxon>Actinomycetes</taxon>
        <taxon>Streptosporangiales</taxon>
        <taxon>Thermomonosporaceae</taxon>
        <taxon>Actinomadura</taxon>
    </lineage>
</organism>
<comment type="caution">
    <text evidence="1">The sequence shown here is derived from an EMBL/GenBank/DDBJ whole genome shotgun (WGS) entry which is preliminary data.</text>
</comment>
<name>A0A5D3FEL3_9ACTN</name>